<comment type="similarity">
    <text evidence="1">Belongs to the peptidase A1 family.</text>
</comment>
<dbReference type="PROSITE" id="PS51767">
    <property type="entry name" value="PEPTIDASE_A1"/>
    <property type="match status" value="1"/>
</dbReference>
<reference evidence="4 5" key="1">
    <citation type="submission" date="2024-04" db="EMBL/GenBank/DDBJ databases">
        <title>genome sequences of Mucor flavus KT1a and Helicostylum pulchrum KT1b strains isolated from the surface of a dry-aged beef.</title>
        <authorList>
            <person name="Toyotome T."/>
            <person name="Hosono M."/>
            <person name="Torimaru M."/>
            <person name="Fukuda K."/>
            <person name="Mikami N."/>
        </authorList>
    </citation>
    <scope>NUCLEOTIDE SEQUENCE [LARGE SCALE GENOMIC DNA]</scope>
    <source>
        <strain evidence="4 5">KT1a</strain>
    </source>
</reference>
<keyword evidence="2" id="KW-0732">Signal</keyword>
<keyword evidence="5" id="KW-1185">Reference proteome</keyword>
<dbReference type="InterPro" id="IPR033121">
    <property type="entry name" value="PEPTIDASE_A1"/>
</dbReference>
<dbReference type="PANTHER" id="PTHR47966:SF51">
    <property type="entry name" value="BETA-SITE APP-CLEAVING ENZYME, ISOFORM A-RELATED"/>
    <property type="match status" value="1"/>
</dbReference>
<evidence type="ECO:0000259" key="3">
    <source>
        <dbReference type="PROSITE" id="PS51767"/>
    </source>
</evidence>
<dbReference type="Gene3D" id="2.40.70.10">
    <property type="entry name" value="Acid Proteases"/>
    <property type="match status" value="2"/>
</dbReference>
<dbReference type="PRINTS" id="PR00792">
    <property type="entry name" value="PEPSIN"/>
</dbReference>
<evidence type="ECO:0000313" key="5">
    <source>
        <dbReference type="Proteomes" id="UP001473302"/>
    </source>
</evidence>
<evidence type="ECO:0000313" key="4">
    <source>
        <dbReference type="EMBL" id="GAA5812813.1"/>
    </source>
</evidence>
<dbReference type="Pfam" id="PF00026">
    <property type="entry name" value="Asp"/>
    <property type="match status" value="2"/>
</dbReference>
<dbReference type="PANTHER" id="PTHR47966">
    <property type="entry name" value="BETA-SITE APP-CLEAVING ENZYME, ISOFORM A-RELATED"/>
    <property type="match status" value="1"/>
</dbReference>
<dbReference type="InterPro" id="IPR001461">
    <property type="entry name" value="Aspartic_peptidase_A1"/>
</dbReference>
<feature type="signal peptide" evidence="2">
    <location>
        <begin position="1"/>
        <end position="20"/>
    </location>
</feature>
<feature type="chain" id="PRO_5046300457" description="Peptidase A1 domain-containing protein" evidence="2">
    <location>
        <begin position="21"/>
        <end position="483"/>
    </location>
</feature>
<accession>A0ABP9Z128</accession>
<gene>
    <name evidence="4" type="ORF">MFLAVUS_006272</name>
</gene>
<evidence type="ECO:0000256" key="1">
    <source>
        <dbReference type="ARBA" id="ARBA00007447"/>
    </source>
</evidence>
<evidence type="ECO:0000256" key="2">
    <source>
        <dbReference type="SAM" id="SignalP"/>
    </source>
</evidence>
<dbReference type="Proteomes" id="UP001473302">
    <property type="component" value="Unassembled WGS sequence"/>
</dbReference>
<organism evidence="4 5">
    <name type="scientific">Mucor flavus</name>
    <dbReference type="NCBI Taxonomy" id="439312"/>
    <lineage>
        <taxon>Eukaryota</taxon>
        <taxon>Fungi</taxon>
        <taxon>Fungi incertae sedis</taxon>
        <taxon>Mucoromycota</taxon>
        <taxon>Mucoromycotina</taxon>
        <taxon>Mucoromycetes</taxon>
        <taxon>Mucorales</taxon>
        <taxon>Mucorineae</taxon>
        <taxon>Mucoraceae</taxon>
        <taxon>Mucor</taxon>
    </lineage>
</organism>
<dbReference type="InterPro" id="IPR034164">
    <property type="entry name" value="Pepsin-like_dom"/>
</dbReference>
<feature type="domain" description="Peptidase A1" evidence="3">
    <location>
        <begin position="51"/>
        <end position="468"/>
    </location>
</feature>
<dbReference type="EMBL" id="BAABUK010000014">
    <property type="protein sequence ID" value="GAA5812813.1"/>
    <property type="molecule type" value="Genomic_DNA"/>
</dbReference>
<dbReference type="CDD" id="cd05471">
    <property type="entry name" value="pepsin_like"/>
    <property type="match status" value="1"/>
</dbReference>
<proteinExistence type="inferred from homology"/>
<comment type="caution">
    <text evidence="4">The sequence shown here is derived from an EMBL/GenBank/DDBJ whole genome shotgun (WGS) entry which is preliminary data.</text>
</comment>
<name>A0ABP9Z128_9FUNG</name>
<protein>
    <recommendedName>
        <fullName evidence="3">Peptidase A1 domain-containing protein</fullName>
    </recommendedName>
</protein>
<dbReference type="SUPFAM" id="SSF50630">
    <property type="entry name" value="Acid proteases"/>
    <property type="match status" value="1"/>
</dbReference>
<dbReference type="InterPro" id="IPR021109">
    <property type="entry name" value="Peptidase_aspartic_dom_sf"/>
</dbReference>
<sequence length="483" mass="53289">MKPTLLCLAAISQFALYTTAEPIQRIPLYYKRTDVDDFTTYEARELKNGMLGGTVQIGNPPQNFTMAFDTSTGYSWVTGIQCTDTNCEERCPYDPRNSTTVISTNQNYTMDYGDAIVYSQIYLDTFRFNGLTVTNMPFGSALNMKGFNKGYDGYLGLGRNVNLNLAENSYAKRAIPASGFIPNAFQQGSGLRSAQFAMYTTTVGSSFSDSGSVSVSQANQVNQAFPAGQFNQVNQAGQNYQVNQVNQAGQNYQVNQVNQAGQHNQVNQAGQNNGQNNQISQMSSVTSGGFGIAKRHHNEPAGYLIIGGIDTDAIKGKLYTIDVADDNGSGSWAVPVRQAKFENDLYFKVAKNAKAVLSSSTDVIGLPNKQADEFREHWYAVYDEPDNTYQVPCCLMDRFTSFKVKLGDIHVVIPPSYWSHPREVDSCCEMCRTHIGRSGSDTDYVIGSAFTNAFYSQFDPDNDSIGFAMKKSHVNDGLKLWKD</sequence>